<proteinExistence type="predicted"/>
<evidence type="ECO:0000313" key="1">
    <source>
        <dbReference type="EMBL" id="MBO3273618.1"/>
    </source>
</evidence>
<dbReference type="Proteomes" id="UP000669060">
    <property type="component" value="Unassembled WGS sequence"/>
</dbReference>
<protein>
    <submittedName>
        <fullName evidence="1">Immunity 22 family protein</fullName>
    </submittedName>
</protein>
<dbReference type="RefSeq" id="WP_208311454.1">
    <property type="nucleotide sequence ID" value="NZ_JAELYA010000001.1"/>
</dbReference>
<organism evidence="1 2">
    <name type="scientific">Pseudomonas schmalbachii</name>
    <dbReference type="NCBI Taxonomy" id="2816993"/>
    <lineage>
        <taxon>Bacteria</taxon>
        <taxon>Pseudomonadati</taxon>
        <taxon>Pseudomonadota</taxon>
        <taxon>Gammaproteobacteria</taxon>
        <taxon>Pseudomonadales</taxon>
        <taxon>Pseudomonadaceae</taxon>
        <taxon>Pseudomonas</taxon>
    </lineage>
</organism>
<dbReference type="EMBL" id="JAELYA010000001">
    <property type="protein sequence ID" value="MBO3273618.1"/>
    <property type="molecule type" value="Genomic_DNA"/>
</dbReference>
<name>A0ABS3TJ00_9PSED</name>
<gene>
    <name evidence="1" type="ORF">JFY56_00075</name>
</gene>
<sequence length="244" mass="28611">MTRTQLVFKAPRFSLFAPNLKFYVMLPGYDCRGPVSLRETFEISDELPPGKYRLKGHILDINVDIGFELCAGLATTLQLADSMNFTQRFAIDASAELSTLYVLREQHYVSHFWIGHCDSDLRLAALLSEAHYWALTDEERDQAYLSEFGRTQNERWYDHDFLEAGWETKGSNLLERFEEYSWVEEWAEELERRAREMGLKEPNCFIMLGGSPVRPRNWELDKPCQIDRPGINLLYVRKIEFTFF</sequence>
<keyword evidence="2" id="KW-1185">Reference proteome</keyword>
<accession>A0ABS3TJ00</accession>
<comment type="caution">
    <text evidence="1">The sequence shown here is derived from an EMBL/GenBank/DDBJ whole genome shotgun (WGS) entry which is preliminary data.</text>
</comment>
<evidence type="ECO:0000313" key="2">
    <source>
        <dbReference type="Proteomes" id="UP000669060"/>
    </source>
</evidence>
<reference evidence="1 2" key="1">
    <citation type="submission" date="2020-12" db="EMBL/GenBank/DDBJ databases">
        <title>Pseudomonas schmalbachii sp. nov. isolated from millipede gut.</title>
        <authorList>
            <person name="Shelomi M."/>
        </authorList>
    </citation>
    <scope>NUCLEOTIDE SEQUENCE [LARGE SCALE GENOMIC DNA]</scope>
    <source>
        <strain evidence="1 2">Milli4</strain>
    </source>
</reference>